<evidence type="ECO:0000256" key="3">
    <source>
        <dbReference type="ARBA" id="ARBA00022989"/>
    </source>
</evidence>
<keyword evidence="8" id="KW-1185">Reference proteome</keyword>
<reference evidence="7 8" key="1">
    <citation type="submission" date="2019-08" db="EMBL/GenBank/DDBJ databases">
        <title>Seonamhaeicola sediminis sp. nov., isolated from marine sediment.</title>
        <authorList>
            <person name="Cao W.R."/>
        </authorList>
    </citation>
    <scope>NUCLEOTIDE SEQUENCE [LARGE SCALE GENOMIC DNA]</scope>
    <source>
        <strain evidence="7 8">1505</strain>
    </source>
</reference>
<accession>A0A5C7GG33</accession>
<sequence>MDDKYAHLFSRVKAAIIDSIVLIVLMYAATWVLGAFDEVSNYVRISVFVFVFLIYEPILVSVFGASVGHFFNDIVVKKEHDESKNIILPKAIIRFIFKFFLGWISLLTIQGDKKRKAIHDFVGGSVVLKYKK</sequence>
<dbReference type="AlphaFoldDB" id="A0A5C7GG33"/>
<dbReference type="Pfam" id="PF06271">
    <property type="entry name" value="RDD"/>
    <property type="match status" value="1"/>
</dbReference>
<evidence type="ECO:0000313" key="8">
    <source>
        <dbReference type="Proteomes" id="UP000321080"/>
    </source>
</evidence>
<evidence type="ECO:0000256" key="1">
    <source>
        <dbReference type="ARBA" id="ARBA00004141"/>
    </source>
</evidence>
<dbReference type="GO" id="GO:0016020">
    <property type="term" value="C:membrane"/>
    <property type="evidence" value="ECO:0007669"/>
    <property type="project" value="UniProtKB-SubCell"/>
</dbReference>
<feature type="transmembrane region" description="Helical" evidence="5">
    <location>
        <begin position="12"/>
        <end position="33"/>
    </location>
</feature>
<dbReference type="RefSeq" id="WP_147769204.1">
    <property type="nucleotide sequence ID" value="NZ_VRKQ01000014.1"/>
</dbReference>
<protein>
    <submittedName>
        <fullName evidence="7">RDD family protein</fullName>
    </submittedName>
</protein>
<dbReference type="EMBL" id="VRKQ01000014">
    <property type="protein sequence ID" value="TXG35898.1"/>
    <property type="molecule type" value="Genomic_DNA"/>
</dbReference>
<keyword evidence="2 5" id="KW-0812">Transmembrane</keyword>
<dbReference type="InterPro" id="IPR010432">
    <property type="entry name" value="RDD"/>
</dbReference>
<dbReference type="Proteomes" id="UP000321080">
    <property type="component" value="Unassembled WGS sequence"/>
</dbReference>
<keyword evidence="3 5" id="KW-1133">Transmembrane helix</keyword>
<keyword evidence="4 5" id="KW-0472">Membrane</keyword>
<comment type="subcellular location">
    <subcellularLocation>
        <location evidence="1">Membrane</location>
        <topology evidence="1">Multi-pass membrane protein</topology>
    </subcellularLocation>
</comment>
<feature type="transmembrane region" description="Helical" evidence="5">
    <location>
        <begin position="45"/>
        <end position="71"/>
    </location>
</feature>
<evidence type="ECO:0000313" key="7">
    <source>
        <dbReference type="EMBL" id="TXG35898.1"/>
    </source>
</evidence>
<proteinExistence type="predicted"/>
<evidence type="ECO:0000256" key="2">
    <source>
        <dbReference type="ARBA" id="ARBA00022692"/>
    </source>
</evidence>
<organism evidence="7 8">
    <name type="scientific">Seonamhaeicola maritimus</name>
    <dbReference type="NCBI Taxonomy" id="2591822"/>
    <lineage>
        <taxon>Bacteria</taxon>
        <taxon>Pseudomonadati</taxon>
        <taxon>Bacteroidota</taxon>
        <taxon>Flavobacteriia</taxon>
        <taxon>Flavobacteriales</taxon>
        <taxon>Flavobacteriaceae</taxon>
    </lineage>
</organism>
<gene>
    <name evidence="7" type="ORF">FUA22_13900</name>
</gene>
<evidence type="ECO:0000259" key="6">
    <source>
        <dbReference type="Pfam" id="PF06271"/>
    </source>
</evidence>
<feature type="domain" description="RDD" evidence="6">
    <location>
        <begin position="5"/>
        <end position="123"/>
    </location>
</feature>
<evidence type="ECO:0000256" key="4">
    <source>
        <dbReference type="ARBA" id="ARBA00023136"/>
    </source>
</evidence>
<feature type="transmembrane region" description="Helical" evidence="5">
    <location>
        <begin position="91"/>
        <end position="109"/>
    </location>
</feature>
<dbReference type="OrthoDB" id="982116at2"/>
<name>A0A5C7GG33_9FLAO</name>
<evidence type="ECO:0000256" key="5">
    <source>
        <dbReference type="SAM" id="Phobius"/>
    </source>
</evidence>
<comment type="caution">
    <text evidence="7">The sequence shown here is derived from an EMBL/GenBank/DDBJ whole genome shotgun (WGS) entry which is preliminary data.</text>
</comment>